<dbReference type="STRING" id="86630.A0A367JWY8"/>
<name>A0A367JWY8_RHIAZ</name>
<organism evidence="8 9">
    <name type="scientific">Rhizopus azygosporus</name>
    <name type="common">Rhizopus microsporus var. azygosporus</name>
    <dbReference type="NCBI Taxonomy" id="86630"/>
    <lineage>
        <taxon>Eukaryota</taxon>
        <taxon>Fungi</taxon>
        <taxon>Fungi incertae sedis</taxon>
        <taxon>Mucoromycota</taxon>
        <taxon>Mucoromycotina</taxon>
        <taxon>Mucoromycetes</taxon>
        <taxon>Mucorales</taxon>
        <taxon>Mucorineae</taxon>
        <taxon>Rhizopodaceae</taxon>
        <taxon>Rhizopus</taxon>
    </lineage>
</organism>
<evidence type="ECO:0000256" key="3">
    <source>
        <dbReference type="ARBA" id="ARBA00022989"/>
    </source>
</evidence>
<dbReference type="EMBL" id="PJQL01000576">
    <property type="protein sequence ID" value="RCH94453.1"/>
    <property type="molecule type" value="Genomic_DNA"/>
</dbReference>
<evidence type="ECO:0000313" key="9">
    <source>
        <dbReference type="Proteomes" id="UP000252139"/>
    </source>
</evidence>
<keyword evidence="5" id="KW-0539">Nucleus</keyword>
<comment type="caution">
    <text evidence="8">The sequence shown here is derived from an EMBL/GenBank/DDBJ whole genome shotgun (WGS) entry which is preliminary data.</text>
</comment>
<evidence type="ECO:0000256" key="4">
    <source>
        <dbReference type="ARBA" id="ARBA00023136"/>
    </source>
</evidence>
<dbReference type="OrthoDB" id="5966927at2759"/>
<evidence type="ECO:0000256" key="6">
    <source>
        <dbReference type="SAM" id="Phobius"/>
    </source>
</evidence>
<dbReference type="Pfam" id="PF09779">
    <property type="entry name" value="Ima1_N"/>
    <property type="match status" value="1"/>
</dbReference>
<evidence type="ECO:0000256" key="1">
    <source>
        <dbReference type="ARBA" id="ARBA00004473"/>
    </source>
</evidence>
<evidence type="ECO:0000256" key="2">
    <source>
        <dbReference type="ARBA" id="ARBA00022692"/>
    </source>
</evidence>
<evidence type="ECO:0000259" key="7">
    <source>
        <dbReference type="Pfam" id="PF09779"/>
    </source>
</evidence>
<keyword evidence="3 6" id="KW-1133">Transmembrane helix</keyword>
<sequence length="329" mass="39118">MSVFYYSPNKLISYLFKNTQRIRVNCWYCNTDAILDLSLGESARYWICQRCESENFRDEQGQVMDPIVPSKCTEPPKITTYRPYIPDPNKPTLCNECQKAQALILYLSEGFIPDDENVRLDVKLYDLCQECHDEVAAYLEQQTQQFGPARLYEPNEDAIPPPEPQDTFMVKECNRNRSMTKFKLQRLFWISMHAFTLLYLYYITCYPAAITDHNPFSISIKGYIAHAYHAYKETNTWNECIWLFINYIRSIIPRYYNFHRALFVCSLGERFHEGDCTRIDIPNGGTEFFLYHLASYYGVTWHVFLYTAFWETHRYHYWKLYSASSIYIL</sequence>
<keyword evidence="4 6" id="KW-0472">Membrane</keyword>
<reference evidence="8 9" key="1">
    <citation type="journal article" date="2018" name="G3 (Bethesda)">
        <title>Phylogenetic and Phylogenomic Definition of Rhizopus Species.</title>
        <authorList>
            <person name="Gryganskyi A.P."/>
            <person name="Golan J."/>
            <person name="Dolatabadi S."/>
            <person name="Mondo S."/>
            <person name="Robb S."/>
            <person name="Idnurm A."/>
            <person name="Muszewska A."/>
            <person name="Steczkiewicz K."/>
            <person name="Masonjones S."/>
            <person name="Liao H.L."/>
            <person name="Gajdeczka M.T."/>
            <person name="Anike F."/>
            <person name="Vuek A."/>
            <person name="Anishchenko I.M."/>
            <person name="Voigt K."/>
            <person name="de Hoog G.S."/>
            <person name="Smith M.E."/>
            <person name="Heitman J."/>
            <person name="Vilgalys R."/>
            <person name="Stajich J.E."/>
        </authorList>
    </citation>
    <scope>NUCLEOTIDE SEQUENCE [LARGE SCALE GENOMIC DNA]</scope>
    <source>
        <strain evidence="8 9">CBS 357.93</strain>
    </source>
</reference>
<dbReference type="Proteomes" id="UP000252139">
    <property type="component" value="Unassembled WGS sequence"/>
</dbReference>
<evidence type="ECO:0000256" key="5">
    <source>
        <dbReference type="ARBA" id="ARBA00023242"/>
    </source>
</evidence>
<keyword evidence="9" id="KW-1185">Reference proteome</keyword>
<keyword evidence="2 6" id="KW-0812">Transmembrane</keyword>
<protein>
    <recommendedName>
        <fullName evidence="7">Ima1 N-terminal domain-containing protein</fullName>
    </recommendedName>
</protein>
<feature type="domain" description="Ima1 N-terminal" evidence="7">
    <location>
        <begin position="24"/>
        <end position="117"/>
    </location>
</feature>
<feature type="transmembrane region" description="Helical" evidence="6">
    <location>
        <begin position="288"/>
        <end position="309"/>
    </location>
</feature>
<comment type="subcellular location">
    <subcellularLocation>
        <location evidence="1">Nucleus inner membrane</location>
        <topology evidence="1">Multi-pass membrane protein</topology>
    </subcellularLocation>
</comment>
<gene>
    <name evidence="8" type="ORF">CU097_003720</name>
</gene>
<accession>A0A367JWY8</accession>
<evidence type="ECO:0000313" key="8">
    <source>
        <dbReference type="EMBL" id="RCH94453.1"/>
    </source>
</evidence>
<dbReference type="InterPro" id="IPR018617">
    <property type="entry name" value="Ima1_N"/>
</dbReference>
<feature type="transmembrane region" description="Helical" evidence="6">
    <location>
        <begin position="187"/>
        <end position="209"/>
    </location>
</feature>
<dbReference type="GO" id="GO:0005637">
    <property type="term" value="C:nuclear inner membrane"/>
    <property type="evidence" value="ECO:0007669"/>
    <property type="project" value="UniProtKB-SubCell"/>
</dbReference>
<dbReference type="AlphaFoldDB" id="A0A367JWY8"/>
<proteinExistence type="predicted"/>